<dbReference type="AlphaFoldDB" id="A0AAW0MN87"/>
<dbReference type="Proteomes" id="UP001460270">
    <property type="component" value="Unassembled WGS sequence"/>
</dbReference>
<dbReference type="EMBL" id="JBBPFD010000067">
    <property type="protein sequence ID" value="KAK7880622.1"/>
    <property type="molecule type" value="Genomic_DNA"/>
</dbReference>
<protein>
    <submittedName>
        <fullName evidence="2">Uncharacterized protein</fullName>
    </submittedName>
</protein>
<reference evidence="3" key="1">
    <citation type="submission" date="2024-04" db="EMBL/GenBank/DDBJ databases">
        <title>Salinicola lusitanus LLJ914,a marine bacterium isolated from the Okinawa Trough.</title>
        <authorList>
            <person name="Li J."/>
        </authorList>
    </citation>
    <scope>NUCLEOTIDE SEQUENCE [LARGE SCALE GENOMIC DNA]</scope>
</reference>
<gene>
    <name evidence="2" type="ORF">WMY93_032744</name>
</gene>
<sequence>MDINRNKREEEDGLTERMERRCFGESSSGHIACQKVSGSGRMTRAAGKRKRKQEETMKVMRGGGRTRGGRRHLERGEEETEKSRTSFPPGEHREVSRCSVSVALTPLNPAAVQCLWL</sequence>
<feature type="region of interest" description="Disordered" evidence="1">
    <location>
        <begin position="35"/>
        <end position="94"/>
    </location>
</feature>
<organism evidence="2 3">
    <name type="scientific">Mugilogobius chulae</name>
    <name type="common">yellowstripe goby</name>
    <dbReference type="NCBI Taxonomy" id="88201"/>
    <lineage>
        <taxon>Eukaryota</taxon>
        <taxon>Metazoa</taxon>
        <taxon>Chordata</taxon>
        <taxon>Craniata</taxon>
        <taxon>Vertebrata</taxon>
        <taxon>Euteleostomi</taxon>
        <taxon>Actinopterygii</taxon>
        <taxon>Neopterygii</taxon>
        <taxon>Teleostei</taxon>
        <taxon>Neoteleostei</taxon>
        <taxon>Acanthomorphata</taxon>
        <taxon>Gobiaria</taxon>
        <taxon>Gobiiformes</taxon>
        <taxon>Gobioidei</taxon>
        <taxon>Gobiidae</taxon>
        <taxon>Gobionellinae</taxon>
        <taxon>Mugilogobius</taxon>
    </lineage>
</organism>
<proteinExistence type="predicted"/>
<evidence type="ECO:0000256" key="1">
    <source>
        <dbReference type="SAM" id="MobiDB-lite"/>
    </source>
</evidence>
<comment type="caution">
    <text evidence="2">The sequence shown here is derived from an EMBL/GenBank/DDBJ whole genome shotgun (WGS) entry which is preliminary data.</text>
</comment>
<accession>A0AAW0MN87</accession>
<evidence type="ECO:0000313" key="3">
    <source>
        <dbReference type="Proteomes" id="UP001460270"/>
    </source>
</evidence>
<keyword evidence="3" id="KW-1185">Reference proteome</keyword>
<evidence type="ECO:0000313" key="2">
    <source>
        <dbReference type="EMBL" id="KAK7880622.1"/>
    </source>
</evidence>
<name>A0AAW0MN87_9GOBI</name>